<dbReference type="Pfam" id="PF02780">
    <property type="entry name" value="Transketolase_C"/>
    <property type="match status" value="1"/>
</dbReference>
<dbReference type="EMBL" id="VWEQ01000001">
    <property type="protein sequence ID" value="KAA4756191.1"/>
    <property type="molecule type" value="Genomic_DNA"/>
</dbReference>
<keyword evidence="12" id="KW-0414">Isoprene biosynthesis</keyword>
<dbReference type="SUPFAM" id="SSF52922">
    <property type="entry name" value="TK C-terminal domain-like"/>
    <property type="match status" value="1"/>
</dbReference>
<evidence type="ECO:0000256" key="7">
    <source>
        <dbReference type="ARBA" id="ARBA00022679"/>
    </source>
</evidence>
<reference evidence="14 15" key="1">
    <citation type="journal article" date="2019" name="Nat. Med.">
        <title>A library of human gut bacterial isolates paired with longitudinal multiomics data enables mechanistic microbiome research.</title>
        <authorList>
            <person name="Poyet M."/>
            <person name="Groussin M."/>
            <person name="Gibbons S.M."/>
            <person name="Avila-Pacheco J."/>
            <person name="Jiang X."/>
            <person name="Kearney S.M."/>
            <person name="Perrotta A.R."/>
            <person name="Berdy B."/>
            <person name="Zhao S."/>
            <person name="Lieberman T.D."/>
            <person name="Swanson P.K."/>
            <person name="Smith M."/>
            <person name="Roesemann S."/>
            <person name="Alexander J.E."/>
            <person name="Rich S.A."/>
            <person name="Livny J."/>
            <person name="Vlamakis H."/>
            <person name="Clish C."/>
            <person name="Bullock K."/>
            <person name="Deik A."/>
            <person name="Scott J."/>
            <person name="Pierce K.A."/>
            <person name="Xavier R.J."/>
            <person name="Alm E.J."/>
        </authorList>
    </citation>
    <scope>NUCLEOTIDE SEQUENCE [LARGE SCALE GENOMIC DNA]</scope>
    <source>
        <strain evidence="14 15">BIOML-A106</strain>
    </source>
</reference>
<dbReference type="SMART" id="SM00861">
    <property type="entry name" value="Transket_pyr"/>
    <property type="match status" value="1"/>
</dbReference>
<evidence type="ECO:0000256" key="9">
    <source>
        <dbReference type="ARBA" id="ARBA00022842"/>
    </source>
</evidence>
<dbReference type="PROSITE" id="PS00801">
    <property type="entry name" value="TRANSKETOLASE_1"/>
    <property type="match status" value="1"/>
</dbReference>
<dbReference type="UniPathway" id="UPA00064">
    <property type="reaction ID" value="UER00091"/>
</dbReference>
<dbReference type="InterPro" id="IPR005477">
    <property type="entry name" value="Dxylulose-5-P_synthase"/>
</dbReference>
<comment type="cofactor">
    <cofactor evidence="2">
        <name>thiamine diphosphate</name>
        <dbReference type="ChEBI" id="CHEBI:58937"/>
    </cofactor>
</comment>
<organism evidence="14 15">
    <name type="scientific">Bacteroides fragilis</name>
    <dbReference type="NCBI Taxonomy" id="817"/>
    <lineage>
        <taxon>Bacteria</taxon>
        <taxon>Pseudomonadati</taxon>
        <taxon>Bacteroidota</taxon>
        <taxon>Bacteroidia</taxon>
        <taxon>Bacteroidales</taxon>
        <taxon>Bacteroidaceae</taxon>
        <taxon>Bacteroides</taxon>
    </lineage>
</organism>
<evidence type="ECO:0000256" key="11">
    <source>
        <dbReference type="ARBA" id="ARBA00023052"/>
    </source>
</evidence>
<evidence type="ECO:0000256" key="6">
    <source>
        <dbReference type="ARBA" id="ARBA00013150"/>
    </source>
</evidence>
<evidence type="ECO:0000256" key="5">
    <source>
        <dbReference type="ARBA" id="ARBA00011738"/>
    </source>
</evidence>
<dbReference type="SUPFAM" id="SSF52518">
    <property type="entry name" value="Thiamin diphosphate-binding fold (THDP-binding)"/>
    <property type="match status" value="2"/>
</dbReference>
<comment type="similarity">
    <text evidence="4">Belongs to the transketolase family. DXPS subfamily.</text>
</comment>
<dbReference type="GO" id="GO:0046872">
    <property type="term" value="F:metal ion binding"/>
    <property type="evidence" value="ECO:0007669"/>
    <property type="project" value="UniProtKB-KW"/>
</dbReference>
<evidence type="ECO:0000256" key="3">
    <source>
        <dbReference type="ARBA" id="ARBA00004980"/>
    </source>
</evidence>
<dbReference type="EC" id="2.2.1.7" evidence="6"/>
<comment type="cofactor">
    <cofactor evidence="1">
        <name>Mg(2+)</name>
        <dbReference type="ChEBI" id="CHEBI:18420"/>
    </cofactor>
</comment>
<dbReference type="PANTHER" id="PTHR43322:SF1">
    <property type="entry name" value="1-DEOXY-D-XYLULOSE-5-PHOSPHATE SYNTHASE"/>
    <property type="match status" value="1"/>
</dbReference>
<protein>
    <recommendedName>
        <fullName evidence="6">1-deoxy-D-xylulose-5-phosphate synthase</fullName>
        <ecNumber evidence="6">2.2.1.7</ecNumber>
    </recommendedName>
</protein>
<sequence>MILEKIQSPDDVKVLSNSELYILAQEMRTTLIEKTSICGGHLGSNLGLVEITIALHYVFNSPFDKMVFDVSHQTYCHKMLTGRQLAFTDKEHYDDVIGFSNPEESKHDWFNMGHTSTSISLACGFAKARDLIGGSENVIAVIGDGSLGGGQAFEGLNYAAEQNSGLIIIVNDNDMSIAENHGGLYKHLKSLRDSKGKAENNIFIALGMDYYYIEDGNNLYFMIDILKKVKGTKKTVVIHVWTKKGKGYTPAEENKENWHWSRPFNIETGVFKGSDGIPRENYGAIACSYLIDKMKQDPKVVVVTAATPICIGFNEKNRIVAGKQFVDVGIMEQHAVSMVTAIARAGGKPVFATNSTFIQRAYDQIEHELCITKCPATLIVTHASVSAHNNITHSGLLDIAMLSNIPNLVYLAPTNKQEYLHMLDWSIEQNQYPVAIRVPWNGVYYSNREVSTNFSDINHYEVVRDGSKVAILALGGFYQLGEAVAEKLKESGVNATLINPRYITGVDKNTLESLERNHSVVATIEDGVLIGGFGAKIAQFFANKDVRVKNFGFSQEIPICFDSKEMIKTNRLTSEEISADIIELL</sequence>
<accession>A0A5M5PD88</accession>
<evidence type="ECO:0000256" key="2">
    <source>
        <dbReference type="ARBA" id="ARBA00001964"/>
    </source>
</evidence>
<dbReference type="GO" id="GO:0016114">
    <property type="term" value="P:terpenoid biosynthetic process"/>
    <property type="evidence" value="ECO:0007669"/>
    <property type="project" value="InterPro"/>
</dbReference>
<gene>
    <name evidence="14" type="ORF">F3B44_00095</name>
</gene>
<evidence type="ECO:0000256" key="12">
    <source>
        <dbReference type="ARBA" id="ARBA00023229"/>
    </source>
</evidence>
<evidence type="ECO:0000259" key="13">
    <source>
        <dbReference type="SMART" id="SM00861"/>
    </source>
</evidence>
<dbReference type="NCBIfam" id="NF003933">
    <property type="entry name" value="PRK05444.2-2"/>
    <property type="match status" value="1"/>
</dbReference>
<comment type="caution">
    <text evidence="14">The sequence shown here is derived from an EMBL/GenBank/DDBJ whole genome shotgun (WGS) entry which is preliminary data.</text>
</comment>
<dbReference type="InterPro" id="IPR033248">
    <property type="entry name" value="Transketolase_C"/>
</dbReference>
<evidence type="ECO:0000313" key="15">
    <source>
        <dbReference type="Proteomes" id="UP000479773"/>
    </source>
</evidence>
<dbReference type="GO" id="GO:0008661">
    <property type="term" value="F:1-deoxy-D-xylulose-5-phosphate synthase activity"/>
    <property type="evidence" value="ECO:0007669"/>
    <property type="project" value="UniProtKB-EC"/>
</dbReference>
<name>A0A5M5PD88_BACFG</name>
<keyword evidence="8" id="KW-0479">Metal-binding</keyword>
<feature type="domain" description="Transketolase-like pyrimidine-binding" evidence="13">
    <location>
        <begin position="280"/>
        <end position="446"/>
    </location>
</feature>
<comment type="pathway">
    <text evidence="3">Metabolic intermediate biosynthesis; 1-deoxy-D-xylulose 5-phosphate biosynthesis; 1-deoxy-D-xylulose 5-phosphate from D-glyceraldehyde 3-phosphate and pyruvate: step 1/1.</text>
</comment>
<evidence type="ECO:0000256" key="10">
    <source>
        <dbReference type="ARBA" id="ARBA00022977"/>
    </source>
</evidence>
<dbReference type="GO" id="GO:0005829">
    <property type="term" value="C:cytosol"/>
    <property type="evidence" value="ECO:0007669"/>
    <property type="project" value="TreeGrafter"/>
</dbReference>
<dbReference type="CDD" id="cd02007">
    <property type="entry name" value="TPP_DXS"/>
    <property type="match status" value="1"/>
</dbReference>
<dbReference type="PANTHER" id="PTHR43322">
    <property type="entry name" value="1-D-DEOXYXYLULOSE 5-PHOSPHATE SYNTHASE-RELATED"/>
    <property type="match status" value="1"/>
</dbReference>
<evidence type="ECO:0000256" key="1">
    <source>
        <dbReference type="ARBA" id="ARBA00001946"/>
    </source>
</evidence>
<dbReference type="Gene3D" id="3.40.50.970">
    <property type="match status" value="2"/>
</dbReference>
<dbReference type="GO" id="GO:0009228">
    <property type="term" value="P:thiamine biosynthetic process"/>
    <property type="evidence" value="ECO:0007669"/>
    <property type="project" value="UniProtKB-KW"/>
</dbReference>
<dbReference type="InterPro" id="IPR009014">
    <property type="entry name" value="Transketo_C/PFOR_II"/>
</dbReference>
<dbReference type="FunFam" id="3.40.50.970:FF:000010">
    <property type="entry name" value="1-deoxy-D-xylulose-5-phosphate synthase"/>
    <property type="match status" value="1"/>
</dbReference>
<dbReference type="Pfam" id="PF02779">
    <property type="entry name" value="Transket_pyr"/>
    <property type="match status" value="1"/>
</dbReference>
<dbReference type="InterPro" id="IPR049557">
    <property type="entry name" value="Transketolase_CS"/>
</dbReference>
<dbReference type="CDD" id="cd07033">
    <property type="entry name" value="TPP_PYR_DXS_TK_like"/>
    <property type="match status" value="1"/>
</dbReference>
<comment type="subunit">
    <text evidence="5">Homodimer.</text>
</comment>
<dbReference type="Pfam" id="PF13292">
    <property type="entry name" value="DXP_synthase_N"/>
    <property type="match status" value="1"/>
</dbReference>
<keyword evidence="11" id="KW-0786">Thiamine pyrophosphate</keyword>
<keyword evidence="9" id="KW-0460">Magnesium</keyword>
<dbReference type="Gene3D" id="3.40.50.920">
    <property type="match status" value="1"/>
</dbReference>
<proteinExistence type="inferred from homology"/>
<dbReference type="InterPro" id="IPR005475">
    <property type="entry name" value="Transketolase-like_Pyr-bd"/>
</dbReference>
<evidence type="ECO:0000256" key="4">
    <source>
        <dbReference type="ARBA" id="ARBA00011081"/>
    </source>
</evidence>
<keyword evidence="7 14" id="KW-0808">Transferase</keyword>
<evidence type="ECO:0000256" key="8">
    <source>
        <dbReference type="ARBA" id="ARBA00022723"/>
    </source>
</evidence>
<evidence type="ECO:0000313" key="14">
    <source>
        <dbReference type="EMBL" id="KAA4756191.1"/>
    </source>
</evidence>
<dbReference type="NCBIfam" id="NF008968">
    <property type="entry name" value="PRK12315.1"/>
    <property type="match status" value="1"/>
</dbReference>
<dbReference type="Proteomes" id="UP000479773">
    <property type="component" value="Unassembled WGS sequence"/>
</dbReference>
<keyword evidence="10" id="KW-0784">Thiamine biosynthesis</keyword>
<dbReference type="InterPro" id="IPR029061">
    <property type="entry name" value="THDP-binding"/>
</dbReference>
<dbReference type="GO" id="GO:0019288">
    <property type="term" value="P:isopentenyl diphosphate biosynthetic process, methylerythritol 4-phosphate pathway"/>
    <property type="evidence" value="ECO:0007669"/>
    <property type="project" value="TreeGrafter"/>
</dbReference>
<dbReference type="AlphaFoldDB" id="A0A5M5PD88"/>